<organism evidence="1 2">
    <name type="scientific">Paraburkholderia fynbosensis</name>
    <dbReference type="NCBI Taxonomy" id="1200993"/>
    <lineage>
        <taxon>Bacteria</taxon>
        <taxon>Pseudomonadati</taxon>
        <taxon>Pseudomonadota</taxon>
        <taxon>Betaproteobacteria</taxon>
        <taxon>Burkholderiales</taxon>
        <taxon>Burkholderiaceae</taxon>
        <taxon>Paraburkholderia</taxon>
    </lineage>
</organism>
<gene>
    <name evidence="1" type="ORF">LMG27177_07326</name>
</gene>
<proteinExistence type="predicted"/>
<evidence type="ECO:0000313" key="2">
    <source>
        <dbReference type="Proteomes" id="UP000494252"/>
    </source>
</evidence>
<dbReference type="AlphaFoldDB" id="A0A6J5H130"/>
<evidence type="ECO:0000313" key="1">
    <source>
        <dbReference type="EMBL" id="CAB3810607.1"/>
    </source>
</evidence>
<accession>A0A6J5H130</accession>
<reference evidence="1 2" key="1">
    <citation type="submission" date="2020-04" db="EMBL/GenBank/DDBJ databases">
        <authorList>
            <person name="De Canck E."/>
        </authorList>
    </citation>
    <scope>NUCLEOTIDE SEQUENCE [LARGE SCALE GENOMIC DNA]</scope>
    <source>
        <strain evidence="1 2">LMG 27177</strain>
    </source>
</reference>
<protein>
    <submittedName>
        <fullName evidence="1">Uncharacterized protein</fullName>
    </submittedName>
</protein>
<keyword evidence="2" id="KW-1185">Reference proteome</keyword>
<dbReference type="Proteomes" id="UP000494252">
    <property type="component" value="Unassembled WGS sequence"/>
</dbReference>
<name>A0A6J5H130_9BURK</name>
<dbReference type="EMBL" id="CADIKI010000039">
    <property type="protein sequence ID" value="CAB3810607.1"/>
    <property type="molecule type" value="Genomic_DNA"/>
</dbReference>
<sequence>MTREASQSAVGMGGVSNVSSAAISADTVCKFFAPTKIFRELLPCISSEPLSV</sequence>